<evidence type="ECO:0000313" key="2">
    <source>
        <dbReference type="EMBL" id="KAG2329731.1"/>
    </source>
</evidence>
<dbReference type="EMBL" id="JAAMPC010000001">
    <property type="protein sequence ID" value="KAG2329731.1"/>
    <property type="molecule type" value="Genomic_DNA"/>
</dbReference>
<feature type="region of interest" description="Disordered" evidence="1">
    <location>
        <begin position="223"/>
        <end position="259"/>
    </location>
</feature>
<organism evidence="2 3">
    <name type="scientific">Brassica carinata</name>
    <name type="common">Ethiopian mustard</name>
    <name type="synonym">Abyssinian cabbage</name>
    <dbReference type="NCBI Taxonomy" id="52824"/>
    <lineage>
        <taxon>Eukaryota</taxon>
        <taxon>Viridiplantae</taxon>
        <taxon>Streptophyta</taxon>
        <taxon>Embryophyta</taxon>
        <taxon>Tracheophyta</taxon>
        <taxon>Spermatophyta</taxon>
        <taxon>Magnoliopsida</taxon>
        <taxon>eudicotyledons</taxon>
        <taxon>Gunneridae</taxon>
        <taxon>Pentapetalae</taxon>
        <taxon>rosids</taxon>
        <taxon>malvids</taxon>
        <taxon>Brassicales</taxon>
        <taxon>Brassicaceae</taxon>
        <taxon>Brassiceae</taxon>
        <taxon>Brassica</taxon>
    </lineage>
</organism>
<reference evidence="2 3" key="1">
    <citation type="submission" date="2020-02" db="EMBL/GenBank/DDBJ databases">
        <authorList>
            <person name="Ma Q."/>
            <person name="Huang Y."/>
            <person name="Song X."/>
            <person name="Pei D."/>
        </authorList>
    </citation>
    <scope>NUCLEOTIDE SEQUENCE [LARGE SCALE GENOMIC DNA]</scope>
    <source>
        <strain evidence="2">Sxm20200214</strain>
        <tissue evidence="2">Leaf</tissue>
    </source>
</reference>
<dbReference type="PANTHER" id="PTHR31110">
    <property type="entry name" value="PESTICIDAL CRYSTAL CRY8BA PROTEIN"/>
    <property type="match status" value="1"/>
</dbReference>
<sequence>MYERIKDSLMEYEVLISRWPQYTLIFENTASIVERAIVKSLEKQYSDILTPLKDSIPKRLNMHVQKLTRRQSSALYSVPTQLGTFVNTIKRILDVLHQRVEDILRQWTSCLPVIEDKKSLFGSQMNVITVLLRTKYRNYMQAAVDKLVNNVSCLTILLGSHHAVFCCVPLDVIRAQAVFSGKGLSLVVDQTVDSEEDEEAKDEEKDRTFELFLPMLRPRAKSISATLTNSSGEEESSDDRAAAAALSSPSSAGGDTPRS</sequence>
<dbReference type="OrthoDB" id="1571544at2759"/>
<comment type="caution">
    <text evidence="2">The sequence shown here is derived from an EMBL/GenBank/DDBJ whole genome shotgun (WGS) entry which is preliminary data.</text>
</comment>
<evidence type="ECO:0000313" key="3">
    <source>
        <dbReference type="Proteomes" id="UP000886595"/>
    </source>
</evidence>
<protein>
    <submittedName>
        <fullName evidence="2">Uncharacterized protein</fullName>
    </submittedName>
</protein>
<accession>A0A8X7WGF5</accession>
<dbReference type="AlphaFoldDB" id="A0A8X7WGF5"/>
<evidence type="ECO:0000256" key="1">
    <source>
        <dbReference type="SAM" id="MobiDB-lite"/>
    </source>
</evidence>
<name>A0A8X7WGF5_BRACI</name>
<dbReference type="PANTHER" id="PTHR31110:SF3">
    <property type="entry name" value="PORTAL PROTEIN"/>
    <property type="match status" value="1"/>
</dbReference>
<dbReference type="Proteomes" id="UP000886595">
    <property type="component" value="Unassembled WGS sequence"/>
</dbReference>
<gene>
    <name evidence="2" type="ORF">Bca52824_000911</name>
</gene>
<feature type="compositionally biased region" description="Low complexity" evidence="1">
    <location>
        <begin position="242"/>
        <end position="259"/>
    </location>
</feature>
<proteinExistence type="predicted"/>
<keyword evidence="3" id="KW-1185">Reference proteome</keyword>